<dbReference type="SUPFAM" id="SSF52200">
    <property type="entry name" value="Toll/Interleukin receptor TIR domain"/>
    <property type="match status" value="1"/>
</dbReference>
<dbReference type="InterPro" id="IPR000157">
    <property type="entry name" value="TIR_dom"/>
</dbReference>
<dbReference type="GO" id="GO:0007165">
    <property type="term" value="P:signal transduction"/>
    <property type="evidence" value="ECO:0007669"/>
    <property type="project" value="InterPro"/>
</dbReference>
<proteinExistence type="predicted"/>
<dbReference type="OrthoDB" id="4512556at2"/>
<evidence type="ECO:0000313" key="2">
    <source>
        <dbReference type="EMBL" id="QCD36112.1"/>
    </source>
</evidence>
<dbReference type="Gene3D" id="3.40.50.10140">
    <property type="entry name" value="Toll/interleukin-1 receptor homology (TIR) domain"/>
    <property type="match status" value="1"/>
</dbReference>
<protein>
    <submittedName>
        <fullName evidence="2">TIR domain-containing protein</fullName>
    </submittedName>
</protein>
<sequence length="446" mass="51348">MPFSRAQERNIKSVVTNSNSIVPLIGDDAFIVETPDGDVTLLSYVVQQLCEEIPELRNVKCESSAEIYYIFTRAKASMDAVRFKDEFREIVDEVRDNGRLRLRESVLDFLAAMKPRLIITTSPFSLIENALSVRGVNYNSFYYSPASVSQGRNKDDISSLGNTVYHIFGKAADGWKWVCDEDSLLEFLHNIQGGDYSCNNLYNYLAEKPGRLMVLGSHLPDWIFRFLWFPFQNQAGEVQKYWLSHTDSNVGFFDFLQCYHFDTDQAVDEILAEITSRIKDRDKMISTESKADCESYDAFISYAGEDYDIAERIYNVLSRKLNNVFFDKEAIKYGENYVNRYIKAIYKSKLYIPVVTENFWSKVFEDSHVKVEVIEAAKRIKSLPEDAVFSLPLVIDGRVWKNGSPLDTKLIEEMAKNFPDISAVFYHINMKVLNPDFSDNDIEICK</sequence>
<accession>A0A4P7VK46</accession>
<dbReference type="RefSeq" id="WP_136410659.1">
    <property type="nucleotide sequence ID" value="NZ_CP039393.1"/>
</dbReference>
<evidence type="ECO:0000259" key="1">
    <source>
        <dbReference type="PROSITE" id="PS50104"/>
    </source>
</evidence>
<dbReference type="Pfam" id="PF13676">
    <property type="entry name" value="TIR_2"/>
    <property type="match status" value="1"/>
</dbReference>
<gene>
    <name evidence="2" type="ORF">E7746_09585</name>
</gene>
<dbReference type="AlphaFoldDB" id="A0A4P7VK46"/>
<name>A0A4P7VK46_9BACT</name>
<dbReference type="Proteomes" id="UP000297031">
    <property type="component" value="Chromosome"/>
</dbReference>
<dbReference type="KEGG" id="mgod:E7746_09585"/>
<feature type="domain" description="TIR" evidence="1">
    <location>
        <begin position="294"/>
        <end position="422"/>
    </location>
</feature>
<keyword evidence="3" id="KW-1185">Reference proteome</keyword>
<organism evidence="2 3">
    <name type="scientific">Muribaculum gordoncarteri</name>
    <dbReference type="NCBI Taxonomy" id="2530390"/>
    <lineage>
        <taxon>Bacteria</taxon>
        <taxon>Pseudomonadati</taxon>
        <taxon>Bacteroidota</taxon>
        <taxon>Bacteroidia</taxon>
        <taxon>Bacteroidales</taxon>
        <taxon>Muribaculaceae</taxon>
        <taxon>Muribaculum</taxon>
    </lineage>
</organism>
<dbReference type="PROSITE" id="PS50104">
    <property type="entry name" value="TIR"/>
    <property type="match status" value="1"/>
</dbReference>
<dbReference type="InterPro" id="IPR035897">
    <property type="entry name" value="Toll_tir_struct_dom_sf"/>
</dbReference>
<evidence type="ECO:0000313" key="3">
    <source>
        <dbReference type="Proteomes" id="UP000297031"/>
    </source>
</evidence>
<reference evidence="2 3" key="1">
    <citation type="submission" date="2019-02" db="EMBL/GenBank/DDBJ databases">
        <title>Isolation and identification of novel species under the genus Muribaculum.</title>
        <authorList>
            <person name="Miyake S."/>
            <person name="Ding Y."/>
            <person name="Low A."/>
            <person name="Soh M."/>
            <person name="Seedorf H."/>
        </authorList>
    </citation>
    <scope>NUCLEOTIDE SEQUENCE [LARGE SCALE GENOMIC DNA]</scope>
    <source>
        <strain evidence="2 3">TLL-A4</strain>
    </source>
</reference>
<dbReference type="EMBL" id="CP039393">
    <property type="protein sequence ID" value="QCD36112.1"/>
    <property type="molecule type" value="Genomic_DNA"/>
</dbReference>